<feature type="transmembrane region" description="Helical" evidence="1">
    <location>
        <begin position="12"/>
        <end position="30"/>
    </location>
</feature>
<dbReference type="Proteomes" id="UP000325395">
    <property type="component" value="Unassembled WGS sequence"/>
</dbReference>
<name>A0ABQ6WWF2_9EURO</name>
<dbReference type="EMBL" id="ML735701">
    <property type="protein sequence ID" value="KAE8421405.1"/>
    <property type="molecule type" value="Genomic_DNA"/>
</dbReference>
<proteinExistence type="predicted"/>
<keyword evidence="1" id="KW-0812">Transmembrane</keyword>
<organism evidence="2 3">
    <name type="scientific">Aspergillus pseudocaelatus</name>
    <dbReference type="NCBI Taxonomy" id="1825620"/>
    <lineage>
        <taxon>Eukaryota</taxon>
        <taxon>Fungi</taxon>
        <taxon>Dikarya</taxon>
        <taxon>Ascomycota</taxon>
        <taxon>Pezizomycotina</taxon>
        <taxon>Eurotiomycetes</taxon>
        <taxon>Eurotiomycetidae</taxon>
        <taxon>Eurotiales</taxon>
        <taxon>Aspergillaceae</taxon>
        <taxon>Aspergillus</taxon>
        <taxon>Aspergillus subgen. Circumdati</taxon>
    </lineage>
</organism>
<evidence type="ECO:0000313" key="2">
    <source>
        <dbReference type="EMBL" id="KAE8421405.1"/>
    </source>
</evidence>
<evidence type="ECO:0000313" key="3">
    <source>
        <dbReference type="Proteomes" id="UP000325395"/>
    </source>
</evidence>
<sequence>MEKKAARTIFTWLVLHIFYTSVPVFLWMFVNGAGVVAFGACYSLQGFTILRGF</sequence>
<evidence type="ECO:0000256" key="1">
    <source>
        <dbReference type="SAM" id="Phobius"/>
    </source>
</evidence>
<keyword evidence="3" id="KW-1185">Reference proteome</keyword>
<keyword evidence="1" id="KW-0472">Membrane</keyword>
<keyword evidence="1" id="KW-1133">Transmembrane helix</keyword>
<gene>
    <name evidence="2" type="ORF">BDV36DRAFT_247869</name>
</gene>
<reference evidence="2 3" key="1">
    <citation type="submission" date="2019-04" db="EMBL/GenBank/DDBJ databases">
        <authorList>
            <consortium name="DOE Joint Genome Institute"/>
            <person name="Mondo S."/>
            <person name="Kjaerbolling I."/>
            <person name="Vesth T."/>
            <person name="Frisvad J.C."/>
            <person name="Nybo J.L."/>
            <person name="Theobald S."/>
            <person name="Kildgaard S."/>
            <person name="Isbrandt T."/>
            <person name="Kuo A."/>
            <person name="Sato A."/>
            <person name="Lyhne E.K."/>
            <person name="Kogle M.E."/>
            <person name="Wiebenga A."/>
            <person name="Kun R.S."/>
            <person name="Lubbers R.J."/>
            <person name="Makela M.R."/>
            <person name="Barry K."/>
            <person name="Chovatia M."/>
            <person name="Clum A."/>
            <person name="Daum C."/>
            <person name="Haridas S."/>
            <person name="He G."/>
            <person name="LaButti K."/>
            <person name="Lipzen A."/>
            <person name="Riley R."/>
            <person name="Salamov A."/>
            <person name="Simmons B.A."/>
            <person name="Magnuson J.K."/>
            <person name="Henrissat B."/>
            <person name="Mortensen U.H."/>
            <person name="Larsen T.O."/>
            <person name="Devries R.P."/>
            <person name="Grigoriev I.V."/>
            <person name="Machida M."/>
            <person name="Baker S.E."/>
            <person name="Andersen M.R."/>
            <person name="Cantor M.N."/>
            <person name="Hua S.X."/>
        </authorList>
    </citation>
    <scope>NUCLEOTIDE SEQUENCE [LARGE SCALE GENOMIC DNA]</scope>
    <source>
        <strain evidence="2 3">CBS 117616</strain>
    </source>
</reference>
<accession>A0ABQ6WWF2</accession>
<protein>
    <submittedName>
        <fullName evidence="2">Uncharacterized protein</fullName>
    </submittedName>
</protein>